<gene>
    <name evidence="7" type="ORF">V8G54_028203</name>
</gene>
<dbReference type="AlphaFoldDB" id="A0AAQ3MRS3"/>
<feature type="transmembrane region" description="Helical" evidence="5">
    <location>
        <begin position="421"/>
        <end position="438"/>
    </location>
</feature>
<name>A0AAQ3MRS3_VIGMU</name>
<keyword evidence="5" id="KW-0472">Membrane</keyword>
<organism evidence="7 8">
    <name type="scientific">Vigna mungo</name>
    <name type="common">Black gram</name>
    <name type="synonym">Phaseolus mungo</name>
    <dbReference type="NCBI Taxonomy" id="3915"/>
    <lineage>
        <taxon>Eukaryota</taxon>
        <taxon>Viridiplantae</taxon>
        <taxon>Streptophyta</taxon>
        <taxon>Embryophyta</taxon>
        <taxon>Tracheophyta</taxon>
        <taxon>Spermatophyta</taxon>
        <taxon>Magnoliopsida</taxon>
        <taxon>eudicotyledons</taxon>
        <taxon>Gunneridae</taxon>
        <taxon>Pentapetalae</taxon>
        <taxon>rosids</taxon>
        <taxon>fabids</taxon>
        <taxon>Fabales</taxon>
        <taxon>Fabaceae</taxon>
        <taxon>Papilionoideae</taxon>
        <taxon>50 kb inversion clade</taxon>
        <taxon>NPAAA clade</taxon>
        <taxon>indigoferoid/millettioid clade</taxon>
        <taxon>Phaseoleae</taxon>
        <taxon>Vigna</taxon>
    </lineage>
</organism>
<dbReference type="Gene3D" id="3.30.40.10">
    <property type="entry name" value="Zinc/RING finger domain, C3HC4 (zinc finger)"/>
    <property type="match status" value="1"/>
</dbReference>
<feature type="compositionally biased region" description="Low complexity" evidence="4">
    <location>
        <begin position="149"/>
        <end position="158"/>
    </location>
</feature>
<feature type="region of interest" description="Disordered" evidence="4">
    <location>
        <begin position="131"/>
        <end position="159"/>
    </location>
</feature>
<feature type="region of interest" description="Disordered" evidence="4">
    <location>
        <begin position="211"/>
        <end position="231"/>
    </location>
</feature>
<proteinExistence type="predicted"/>
<feature type="region of interest" description="Disordered" evidence="4">
    <location>
        <begin position="57"/>
        <end position="108"/>
    </location>
</feature>
<evidence type="ECO:0000256" key="1">
    <source>
        <dbReference type="ARBA" id="ARBA00022723"/>
    </source>
</evidence>
<protein>
    <recommendedName>
        <fullName evidence="6">RING-CH-type domain-containing protein</fullName>
    </recommendedName>
</protein>
<dbReference type="GO" id="GO:0008270">
    <property type="term" value="F:zinc ion binding"/>
    <property type="evidence" value="ECO:0007669"/>
    <property type="project" value="UniProtKB-KW"/>
</dbReference>
<dbReference type="SUPFAM" id="SSF57850">
    <property type="entry name" value="RING/U-box"/>
    <property type="match status" value="1"/>
</dbReference>
<dbReference type="SMART" id="SM00744">
    <property type="entry name" value="RINGv"/>
    <property type="match status" value="1"/>
</dbReference>
<keyword evidence="5" id="KW-0812">Transmembrane</keyword>
<dbReference type="PANTHER" id="PTHR46158:SF10">
    <property type="entry name" value="RING-CH-TYPE DOMAIN-CONTAINING PROTEIN"/>
    <property type="match status" value="1"/>
</dbReference>
<feature type="transmembrane region" description="Helical" evidence="5">
    <location>
        <begin position="397"/>
        <end position="415"/>
    </location>
</feature>
<feature type="region of interest" description="Disordered" evidence="4">
    <location>
        <begin position="512"/>
        <end position="553"/>
    </location>
</feature>
<dbReference type="EMBL" id="CP144692">
    <property type="protein sequence ID" value="WVY96052.1"/>
    <property type="molecule type" value="Genomic_DNA"/>
</dbReference>
<dbReference type="PROSITE" id="PS51292">
    <property type="entry name" value="ZF_RING_CH"/>
    <property type="match status" value="1"/>
</dbReference>
<feature type="compositionally biased region" description="Polar residues" evidence="4">
    <location>
        <begin position="57"/>
        <end position="78"/>
    </location>
</feature>
<dbReference type="Proteomes" id="UP001374535">
    <property type="component" value="Chromosome 9"/>
</dbReference>
<accession>A0AAQ3MRS3</accession>
<dbReference type="InterPro" id="IPR011016">
    <property type="entry name" value="Znf_RING-CH"/>
</dbReference>
<evidence type="ECO:0000313" key="7">
    <source>
        <dbReference type="EMBL" id="WVY96052.1"/>
    </source>
</evidence>
<keyword evidence="3" id="KW-0862">Zinc</keyword>
<feature type="transmembrane region" description="Helical" evidence="5">
    <location>
        <begin position="450"/>
        <end position="472"/>
    </location>
</feature>
<keyword evidence="1" id="KW-0479">Metal-binding</keyword>
<dbReference type="Pfam" id="PF12906">
    <property type="entry name" value="RINGv"/>
    <property type="match status" value="1"/>
</dbReference>
<keyword evidence="5" id="KW-1133">Transmembrane helix</keyword>
<keyword evidence="8" id="KW-1185">Reference proteome</keyword>
<evidence type="ECO:0000259" key="6">
    <source>
        <dbReference type="PROSITE" id="PS51292"/>
    </source>
</evidence>
<feature type="transmembrane region" description="Helical" evidence="5">
    <location>
        <begin position="25"/>
        <end position="46"/>
    </location>
</feature>
<reference evidence="7 8" key="1">
    <citation type="journal article" date="2023" name="Life. Sci Alliance">
        <title>Evolutionary insights into 3D genome organization and epigenetic landscape of Vigna mungo.</title>
        <authorList>
            <person name="Junaid A."/>
            <person name="Singh B."/>
            <person name="Bhatia S."/>
        </authorList>
    </citation>
    <scope>NUCLEOTIDE SEQUENCE [LARGE SCALE GENOMIC DNA]</scope>
    <source>
        <strain evidence="7">Urdbean</strain>
    </source>
</reference>
<evidence type="ECO:0000256" key="5">
    <source>
        <dbReference type="SAM" id="Phobius"/>
    </source>
</evidence>
<evidence type="ECO:0000256" key="4">
    <source>
        <dbReference type="SAM" id="MobiDB-lite"/>
    </source>
</evidence>
<dbReference type="PANTHER" id="PTHR46158">
    <property type="entry name" value="OS02G0165000 PROTEIN"/>
    <property type="match status" value="1"/>
</dbReference>
<dbReference type="CDD" id="cd16495">
    <property type="entry name" value="RING_CH-C4HC3_MARCH"/>
    <property type="match status" value="1"/>
</dbReference>
<evidence type="ECO:0000313" key="8">
    <source>
        <dbReference type="Proteomes" id="UP001374535"/>
    </source>
</evidence>
<feature type="domain" description="RING-CH-type" evidence="6">
    <location>
        <begin position="304"/>
        <end position="366"/>
    </location>
</feature>
<dbReference type="InterPro" id="IPR013083">
    <property type="entry name" value="Znf_RING/FYVE/PHD"/>
</dbReference>
<feature type="transmembrane region" description="Helical" evidence="5">
    <location>
        <begin position="478"/>
        <end position="499"/>
    </location>
</feature>
<keyword evidence="2" id="KW-0863">Zinc-finger</keyword>
<evidence type="ECO:0000256" key="3">
    <source>
        <dbReference type="ARBA" id="ARBA00022833"/>
    </source>
</evidence>
<evidence type="ECO:0000256" key="2">
    <source>
        <dbReference type="ARBA" id="ARBA00022771"/>
    </source>
</evidence>
<sequence>MKHVCFKLTPQPVSMVSPIFPAKPTFVAISTVLLKPVLFICLFGLVGSPLNMATEAADSSNHKNNQGHGTTGSRTDTPIQKGPASSEITEEFTRDQRGTRQNLIVDIPAISQEEPKEDYVRINMPLTPPPRRVIFSPCPSPVYPRSKESPGPSSSKSRSNIKAFLPKLSFKFRNTSSEIEKAAFLALGGSATVAPKRPFLSRTLSLVTPRGKRTSSLPVTPIAHSNPGSVHGGNMAYAETVENEMKLPIHRSRSVPMLNKEGSSPVPGMFRIVPTTLRVDDKISATPMTSPIHDTVHNEDGGEDIPEEEAVCRICMVELGEGTDTFKLECSCKGELSLAHKECAVKWFTIKGNRTCDVCKQEVQNLPVTLLRVQNGQAHNILGSDASQYRVWQDAPVLVVINMLAYFCFLEQLLVSNMGSGSIAMSLPFSCILGLLASMTATTMVRRNHVWIYATVQFCLVVLSGHLFFSLIHMQAVLAILLATLTGFGVVMCGASILMEILKWRRRSLAQSNQQQGSQDAVPPDQSSTVAHQSQTGSEQTESNLGESSHQRS</sequence>